<name>A0A9X3MCZ9_9CORY</name>
<dbReference type="AlphaFoldDB" id="A0A9X3MCZ9"/>
<evidence type="ECO:0000313" key="1">
    <source>
        <dbReference type="EMBL" id="MCZ9308011.1"/>
    </source>
</evidence>
<sequence length="72" mass="8341">MATYATLNDAIHYEIITPLGEWAHRFNINAIAERLIYWPHDINADGNINLNRSGFRVRTNVDFWKLVEANAL</sequence>
<evidence type="ECO:0000313" key="2">
    <source>
        <dbReference type="Proteomes" id="UP001146430"/>
    </source>
</evidence>
<dbReference type="GeneID" id="81704909"/>
<dbReference type="RefSeq" id="WP_070624122.1">
    <property type="nucleotide sequence ID" value="NZ_JAKMUU010000010.1"/>
</dbReference>
<reference evidence="1" key="1">
    <citation type="submission" date="2022-02" db="EMBL/GenBank/DDBJ databases">
        <title>Corynebacterium sp. from urogenital microbiome.</title>
        <authorList>
            <person name="Cappelli E.A."/>
            <person name="Ribeiro T.G."/>
            <person name="Peixe L."/>
        </authorList>
    </citation>
    <scope>NUCLEOTIDE SEQUENCE</scope>
    <source>
        <strain evidence="1">C8Ua_181</strain>
    </source>
</reference>
<proteinExistence type="predicted"/>
<dbReference type="EMBL" id="JAKMUU010000010">
    <property type="protein sequence ID" value="MCZ9308011.1"/>
    <property type="molecule type" value="Genomic_DNA"/>
</dbReference>
<dbReference type="Proteomes" id="UP001146430">
    <property type="component" value="Unassembled WGS sequence"/>
</dbReference>
<organism evidence="1 2">
    <name type="scientific">Corynebacterium curieae</name>
    <dbReference type="NCBI Taxonomy" id="2913500"/>
    <lineage>
        <taxon>Bacteria</taxon>
        <taxon>Bacillati</taxon>
        <taxon>Actinomycetota</taxon>
        <taxon>Actinomycetes</taxon>
        <taxon>Mycobacteriales</taxon>
        <taxon>Corynebacteriaceae</taxon>
        <taxon>Corynebacterium</taxon>
    </lineage>
</organism>
<gene>
    <name evidence="1" type="ORF">L8V01_11075</name>
</gene>
<accession>A0A9X3MCZ9</accession>
<protein>
    <submittedName>
        <fullName evidence="1">Uncharacterized protein</fullName>
    </submittedName>
</protein>
<comment type="caution">
    <text evidence="1">The sequence shown here is derived from an EMBL/GenBank/DDBJ whole genome shotgun (WGS) entry which is preliminary data.</text>
</comment>